<sequence length="208" mass="23818">MFYCRNLVSGSLKYRLRYLLNQDININQSGELFIEDKYAHALFKIGKKGNELEILCEDLKFASDFIDGNKKLKQVFVIPGIPLATKMELYNDLIQNMGLKSNTSKRFLQIIAQNQKIQHVNKIYKSFMNAIERSNMINLCIVSSCKDLSDSQKQKLESLLRSLSNNIKIEYKVDPRLLGGITIQVGELMLDLSALSVIEKIKNSITYN</sequence>
<evidence type="ECO:0000256" key="2">
    <source>
        <dbReference type="ARBA" id="ARBA00007046"/>
    </source>
</evidence>
<evidence type="ECO:0000256" key="4">
    <source>
        <dbReference type="ARBA" id="ARBA00022781"/>
    </source>
</evidence>
<name>A0A1J4MUF4_9CRYT</name>
<keyword evidence="6" id="KW-0793">Thylakoid</keyword>
<keyword evidence="7" id="KW-0472">Membrane</keyword>
<gene>
    <name evidence="9" type="ORF">cand_021780</name>
</gene>
<dbReference type="PROSITE" id="PS00389">
    <property type="entry name" value="ATPASE_DELTA"/>
    <property type="match status" value="1"/>
</dbReference>
<reference evidence="9 10" key="1">
    <citation type="submission" date="2016-10" db="EMBL/GenBank/DDBJ databases">
        <title>Reductive evolution of mitochondrial metabolism and differential evolution of invasion-related proteins in Cryptosporidium.</title>
        <authorList>
            <person name="Liu S."/>
            <person name="Roellig D.M."/>
            <person name="Guo Y."/>
            <person name="Li N."/>
            <person name="Frace M.A."/>
            <person name="Tang K."/>
            <person name="Zhang L."/>
            <person name="Feng Y."/>
            <person name="Xiao L."/>
        </authorList>
    </citation>
    <scope>NUCLEOTIDE SEQUENCE [LARGE SCALE GENOMIC DNA]</scope>
    <source>
        <strain evidence="9">30847</strain>
    </source>
</reference>
<comment type="subcellular location">
    <subcellularLocation>
        <location evidence="1">Membrane</location>
    </subcellularLocation>
</comment>
<evidence type="ECO:0000256" key="5">
    <source>
        <dbReference type="ARBA" id="ARBA00023065"/>
    </source>
</evidence>
<keyword evidence="8" id="KW-0066">ATP synthesis</keyword>
<comment type="caution">
    <text evidence="9">The sequence shown here is derived from an EMBL/GenBank/DDBJ whole genome shotgun (WGS) entry which is preliminary data.</text>
</comment>
<dbReference type="OrthoDB" id="1262810at2759"/>
<evidence type="ECO:0000256" key="8">
    <source>
        <dbReference type="ARBA" id="ARBA00023310"/>
    </source>
</evidence>
<dbReference type="InterPro" id="IPR020781">
    <property type="entry name" value="ATPase_OSCP/d_CS"/>
</dbReference>
<evidence type="ECO:0000256" key="7">
    <source>
        <dbReference type="ARBA" id="ARBA00023136"/>
    </source>
</evidence>
<dbReference type="NCBIfam" id="TIGR01145">
    <property type="entry name" value="ATP_synt_delta"/>
    <property type="match status" value="1"/>
</dbReference>
<dbReference type="GO" id="GO:0046933">
    <property type="term" value="F:proton-transporting ATP synthase activity, rotational mechanism"/>
    <property type="evidence" value="ECO:0007669"/>
    <property type="project" value="InterPro"/>
</dbReference>
<dbReference type="HAMAP" id="MF_01416">
    <property type="entry name" value="ATP_synth_delta_bact"/>
    <property type="match status" value="1"/>
</dbReference>
<dbReference type="SUPFAM" id="SSF47928">
    <property type="entry name" value="N-terminal domain of the delta subunit of the F1F0-ATP synthase"/>
    <property type="match status" value="1"/>
</dbReference>
<evidence type="ECO:0000256" key="6">
    <source>
        <dbReference type="ARBA" id="ARBA00023078"/>
    </source>
</evidence>
<keyword evidence="3" id="KW-0813">Transport</keyword>
<keyword evidence="4" id="KW-0375">Hydrogen ion transport</keyword>
<dbReference type="Pfam" id="PF00213">
    <property type="entry name" value="OSCP"/>
    <property type="match status" value="1"/>
</dbReference>
<accession>A0A1J4MUF4</accession>
<protein>
    <submittedName>
        <fullName evidence="9">ATP synthase delta subunit</fullName>
    </submittedName>
</protein>
<dbReference type="GeneID" id="92366362"/>
<keyword evidence="5" id="KW-0406">Ion transport</keyword>
<dbReference type="EMBL" id="LRBS01000046">
    <property type="protein sequence ID" value="OII77051.1"/>
    <property type="molecule type" value="Genomic_DNA"/>
</dbReference>
<dbReference type="Proteomes" id="UP000186804">
    <property type="component" value="Unassembled WGS sequence"/>
</dbReference>
<dbReference type="InterPro" id="IPR000711">
    <property type="entry name" value="ATPase_OSCP/dsu"/>
</dbReference>
<dbReference type="InterPro" id="IPR026015">
    <property type="entry name" value="ATP_synth_OSCP/delta_N_sf"/>
</dbReference>
<evidence type="ECO:0000313" key="9">
    <source>
        <dbReference type="EMBL" id="OII77051.1"/>
    </source>
</evidence>
<dbReference type="VEuPathDB" id="CryptoDB:cand_021780"/>
<dbReference type="Gene3D" id="1.10.520.20">
    <property type="entry name" value="N-terminal domain of the delta subunit of the F1F0-ATP synthase"/>
    <property type="match status" value="1"/>
</dbReference>
<dbReference type="PRINTS" id="PR00125">
    <property type="entry name" value="ATPASEDELTA"/>
</dbReference>
<organism evidence="9 10">
    <name type="scientific">Cryptosporidium andersoni</name>
    <dbReference type="NCBI Taxonomy" id="117008"/>
    <lineage>
        <taxon>Eukaryota</taxon>
        <taxon>Sar</taxon>
        <taxon>Alveolata</taxon>
        <taxon>Apicomplexa</taxon>
        <taxon>Conoidasida</taxon>
        <taxon>Coccidia</taxon>
        <taxon>Eucoccidiorida</taxon>
        <taxon>Eimeriorina</taxon>
        <taxon>Cryptosporidiidae</taxon>
        <taxon>Cryptosporidium</taxon>
    </lineage>
</organism>
<evidence type="ECO:0000313" key="10">
    <source>
        <dbReference type="Proteomes" id="UP000186804"/>
    </source>
</evidence>
<dbReference type="GO" id="GO:0016020">
    <property type="term" value="C:membrane"/>
    <property type="evidence" value="ECO:0007669"/>
    <property type="project" value="UniProtKB-SubCell"/>
</dbReference>
<dbReference type="RefSeq" id="XP_067068897.1">
    <property type="nucleotide sequence ID" value="XM_067212408.1"/>
</dbReference>
<evidence type="ECO:0000256" key="3">
    <source>
        <dbReference type="ARBA" id="ARBA00022448"/>
    </source>
</evidence>
<proteinExistence type="inferred from homology"/>
<dbReference type="PANTHER" id="PTHR11910">
    <property type="entry name" value="ATP SYNTHASE DELTA CHAIN"/>
    <property type="match status" value="1"/>
</dbReference>
<evidence type="ECO:0000256" key="1">
    <source>
        <dbReference type="ARBA" id="ARBA00004370"/>
    </source>
</evidence>
<dbReference type="AlphaFoldDB" id="A0A1J4MUF4"/>
<comment type="similarity">
    <text evidence="2">Belongs to the ATPase delta chain family.</text>
</comment>
<keyword evidence="10" id="KW-1185">Reference proteome</keyword>